<evidence type="ECO:0000256" key="9">
    <source>
        <dbReference type="HAMAP-Rule" id="MF_01464"/>
    </source>
</evidence>
<dbReference type="PRINTS" id="PR01755">
    <property type="entry name" value="SECFTRNLCASE"/>
</dbReference>
<evidence type="ECO:0000256" key="3">
    <source>
        <dbReference type="ARBA" id="ARBA00022475"/>
    </source>
</evidence>
<dbReference type="HAMAP" id="MF_01464_B">
    <property type="entry name" value="SecF_B"/>
    <property type="match status" value="1"/>
</dbReference>
<gene>
    <name evidence="9 11" type="primary">secF</name>
    <name evidence="11" type="ORF">C0068_08730</name>
</gene>
<evidence type="ECO:0000256" key="4">
    <source>
        <dbReference type="ARBA" id="ARBA00022692"/>
    </source>
</evidence>
<dbReference type="GO" id="GO:0043952">
    <property type="term" value="P:protein transport by the Sec complex"/>
    <property type="evidence" value="ECO:0007669"/>
    <property type="project" value="UniProtKB-UniRule"/>
</dbReference>
<evidence type="ECO:0000256" key="8">
    <source>
        <dbReference type="ARBA" id="ARBA00023136"/>
    </source>
</evidence>
<reference evidence="11 12" key="1">
    <citation type="submission" date="2018-01" db="EMBL/GenBank/DDBJ databases">
        <authorList>
            <person name="Yu X.-D."/>
        </authorList>
    </citation>
    <scope>NUCLEOTIDE SEQUENCE [LARGE SCALE GENOMIC DNA]</scope>
    <source>
        <strain evidence="11 12">ZX-21</strain>
    </source>
</reference>
<feature type="transmembrane region" description="Helical" evidence="9">
    <location>
        <begin position="236"/>
        <end position="254"/>
    </location>
</feature>
<dbReference type="InterPro" id="IPR055344">
    <property type="entry name" value="SecD_SecF_C_bact"/>
</dbReference>
<sequence length="307" mass="32912">MSDNVKMINFMGGRRIAMFISIAMMVASVAVLAVKGLNFGLDFTGGTLIEVIYEESVPLEQVREELSAAGYESAIVVNFGSDTDVLVRMPQGMSPTLGEEVLAVLQAGTEAEVELRRIEFVGPQVGEELREQGGLAVLLALVVVLIYVAMRFQIKFSIGAVAALGHDVLITLGVFAVVGWDFDLTVLAAILAVIGYSLNDSIVVADRIRENLRKLRKHDAVEVVNISLTETLDRTLVTSGTTLLVLLALAFVGGEMIHSFALALLIGIGVGTYSSIYIVASLLVTMNISQDDLIVVEKEGAQIDDLP</sequence>
<dbReference type="SUPFAM" id="SSF82866">
    <property type="entry name" value="Multidrug efflux transporter AcrB transmembrane domain"/>
    <property type="match status" value="1"/>
</dbReference>
<protein>
    <recommendedName>
        <fullName evidence="9">Protein-export membrane protein SecF</fullName>
    </recommendedName>
</protein>
<evidence type="ECO:0000313" key="12">
    <source>
        <dbReference type="Proteomes" id="UP000237222"/>
    </source>
</evidence>
<evidence type="ECO:0000256" key="5">
    <source>
        <dbReference type="ARBA" id="ARBA00022927"/>
    </source>
</evidence>
<dbReference type="InterPro" id="IPR022813">
    <property type="entry name" value="SecD/SecF_arch_bac"/>
</dbReference>
<dbReference type="GO" id="GO:0015450">
    <property type="term" value="F:protein-transporting ATPase activity"/>
    <property type="evidence" value="ECO:0007669"/>
    <property type="project" value="InterPro"/>
</dbReference>
<feature type="transmembrane region" description="Helical" evidence="9">
    <location>
        <begin position="133"/>
        <end position="150"/>
    </location>
</feature>
<keyword evidence="5 9" id="KW-0653">Protein transport</keyword>
<dbReference type="GO" id="GO:0006605">
    <property type="term" value="P:protein targeting"/>
    <property type="evidence" value="ECO:0007669"/>
    <property type="project" value="UniProtKB-UniRule"/>
</dbReference>
<dbReference type="InterPro" id="IPR022646">
    <property type="entry name" value="SecD/SecF_CS"/>
</dbReference>
<evidence type="ECO:0000256" key="6">
    <source>
        <dbReference type="ARBA" id="ARBA00022989"/>
    </source>
</evidence>
<keyword evidence="6 9" id="KW-1133">Transmembrane helix</keyword>
<dbReference type="NCBIfam" id="TIGR00966">
    <property type="entry name" value="transloc_SecF"/>
    <property type="match status" value="1"/>
</dbReference>
<evidence type="ECO:0000256" key="2">
    <source>
        <dbReference type="ARBA" id="ARBA00022448"/>
    </source>
</evidence>
<keyword evidence="4 9" id="KW-0812">Transmembrane</keyword>
<dbReference type="Gene3D" id="1.20.1640.10">
    <property type="entry name" value="Multidrug efflux transporter AcrB transmembrane domain"/>
    <property type="match status" value="1"/>
</dbReference>
<dbReference type="EMBL" id="PQGG01000019">
    <property type="protein sequence ID" value="POP53162.1"/>
    <property type="molecule type" value="Genomic_DNA"/>
</dbReference>
<feature type="transmembrane region" description="Helical" evidence="9">
    <location>
        <begin position="184"/>
        <end position="205"/>
    </location>
</feature>
<dbReference type="GO" id="GO:0005886">
    <property type="term" value="C:plasma membrane"/>
    <property type="evidence" value="ECO:0007669"/>
    <property type="project" value="UniProtKB-SubCell"/>
</dbReference>
<comment type="subunit">
    <text evidence="9">Forms a complex with SecD. Part of the essential Sec protein translocation apparatus which comprises SecA, SecYEG and auxiliary proteins SecDF-YajC and YidC.</text>
</comment>
<organism evidence="11 12">
    <name type="scientific">Zhongshania marina</name>
    <dbReference type="NCBI Taxonomy" id="2304603"/>
    <lineage>
        <taxon>Bacteria</taxon>
        <taxon>Pseudomonadati</taxon>
        <taxon>Pseudomonadota</taxon>
        <taxon>Gammaproteobacteria</taxon>
        <taxon>Cellvibrionales</taxon>
        <taxon>Spongiibacteraceae</taxon>
        <taxon>Zhongshania</taxon>
    </lineage>
</organism>
<keyword evidence="2 9" id="KW-0813">Transport</keyword>
<dbReference type="PANTHER" id="PTHR30081:SF8">
    <property type="entry name" value="PROTEIN TRANSLOCASE SUBUNIT SECF"/>
    <property type="match status" value="1"/>
</dbReference>
<comment type="function">
    <text evidence="9">Part of the Sec protein translocase complex. Interacts with the SecYEG preprotein conducting channel. SecDF uses the proton motive force (PMF) to complete protein translocation after the ATP-dependent function of SecA.</text>
</comment>
<name>A0A2S4HGN9_9GAMM</name>
<proteinExistence type="inferred from homology"/>
<comment type="caution">
    <text evidence="11">The sequence shown here is derived from an EMBL/GenBank/DDBJ whole genome shotgun (WGS) entry which is preliminary data.</text>
</comment>
<keyword evidence="3 9" id="KW-1003">Cell membrane</keyword>
<evidence type="ECO:0000256" key="7">
    <source>
        <dbReference type="ARBA" id="ARBA00023010"/>
    </source>
</evidence>
<dbReference type="Pfam" id="PF02355">
    <property type="entry name" value="SecD_SecF_C"/>
    <property type="match status" value="1"/>
</dbReference>
<dbReference type="PANTHER" id="PTHR30081">
    <property type="entry name" value="PROTEIN-EXPORT MEMBRANE PROTEIN SEC"/>
    <property type="match status" value="1"/>
</dbReference>
<dbReference type="InterPro" id="IPR022645">
    <property type="entry name" value="SecD/SecF_bac"/>
</dbReference>
<feature type="domain" description="Protein export membrane protein SecD/SecF C-terminal" evidence="10">
    <location>
        <begin position="108"/>
        <end position="286"/>
    </location>
</feature>
<keyword evidence="8 9" id="KW-0472">Membrane</keyword>
<dbReference type="InterPro" id="IPR048634">
    <property type="entry name" value="SecD_SecF_C"/>
</dbReference>
<dbReference type="InterPro" id="IPR005665">
    <property type="entry name" value="SecF_bac"/>
</dbReference>
<comment type="similarity">
    <text evidence="9">Belongs to the SecD/SecF family. SecF subfamily.</text>
</comment>
<dbReference type="GO" id="GO:0065002">
    <property type="term" value="P:intracellular protein transmembrane transport"/>
    <property type="evidence" value="ECO:0007669"/>
    <property type="project" value="UniProtKB-UniRule"/>
</dbReference>
<dbReference type="RefSeq" id="WP_103684104.1">
    <property type="nucleotide sequence ID" value="NZ_PQGG01000019.1"/>
</dbReference>
<keyword evidence="7 9" id="KW-0811">Translocation</keyword>
<feature type="transmembrane region" description="Helical" evidence="9">
    <location>
        <begin position="260"/>
        <end position="284"/>
    </location>
</feature>
<dbReference type="OrthoDB" id="9774769at2"/>
<dbReference type="Pfam" id="PF07549">
    <property type="entry name" value="Sec_GG"/>
    <property type="match status" value="1"/>
</dbReference>
<evidence type="ECO:0000256" key="1">
    <source>
        <dbReference type="ARBA" id="ARBA00004651"/>
    </source>
</evidence>
<comment type="subcellular location">
    <subcellularLocation>
        <location evidence="1 9">Cell membrane</location>
        <topology evidence="1 9">Multi-pass membrane protein</topology>
    </subcellularLocation>
</comment>
<dbReference type="NCBIfam" id="TIGR00916">
    <property type="entry name" value="2A0604s01"/>
    <property type="match status" value="1"/>
</dbReference>
<accession>A0A2S4HGN9</accession>
<feature type="transmembrane region" description="Helical" evidence="9">
    <location>
        <begin position="16"/>
        <end position="34"/>
    </location>
</feature>
<evidence type="ECO:0000259" key="10">
    <source>
        <dbReference type="Pfam" id="PF02355"/>
    </source>
</evidence>
<dbReference type="AlphaFoldDB" id="A0A2S4HGN9"/>
<feature type="transmembrane region" description="Helical" evidence="9">
    <location>
        <begin position="157"/>
        <end position="178"/>
    </location>
</feature>
<dbReference type="Proteomes" id="UP000237222">
    <property type="component" value="Unassembled WGS sequence"/>
</dbReference>
<evidence type="ECO:0000313" key="11">
    <source>
        <dbReference type="EMBL" id="POP53162.1"/>
    </source>
</evidence>